<dbReference type="Gene3D" id="3.40.50.150">
    <property type="entry name" value="Vaccinia Virus protein VP39"/>
    <property type="match status" value="1"/>
</dbReference>
<evidence type="ECO:0000256" key="4">
    <source>
        <dbReference type="ARBA" id="ARBA00022603"/>
    </source>
</evidence>
<comment type="subcellular location">
    <subcellularLocation>
        <location evidence="1 7">Cytoplasm</location>
    </subcellularLocation>
</comment>
<dbReference type="InterPro" id="IPR029063">
    <property type="entry name" value="SAM-dependent_MTases_sf"/>
</dbReference>
<protein>
    <recommendedName>
        <fullName evidence="7">Protein-L-isoaspartate O-methyltransferase</fullName>
        <ecNumber evidence="7">2.1.1.77</ecNumber>
    </recommendedName>
    <alternativeName>
        <fullName evidence="7">L-isoaspartyl protein carboxyl methyltransferase</fullName>
    </alternativeName>
    <alternativeName>
        <fullName evidence="7">Protein L-isoaspartyl methyltransferase</fullName>
    </alternativeName>
    <alternativeName>
        <fullName evidence="7">Protein-beta-aspartate methyltransferase</fullName>
        <shortName evidence="7">PIMT</shortName>
    </alternativeName>
</protein>
<name>A0A6N4DYQ6_9GAMM</name>
<evidence type="ECO:0000256" key="2">
    <source>
        <dbReference type="ARBA" id="ARBA00005369"/>
    </source>
</evidence>
<dbReference type="Pfam" id="PF01135">
    <property type="entry name" value="PCMT"/>
    <property type="match status" value="1"/>
</dbReference>
<keyword evidence="3 7" id="KW-0963">Cytoplasm</keyword>
<comment type="function">
    <text evidence="7">Catalyzes the methyl esterification of L-isoaspartyl residues in peptides and proteins that result from spontaneous decomposition of normal L-aspartyl and L-asparaginyl residues. It plays a role in the repair and/or degradation of damaged proteins.</text>
</comment>
<dbReference type="GO" id="GO:0032259">
    <property type="term" value="P:methylation"/>
    <property type="evidence" value="ECO:0007669"/>
    <property type="project" value="UniProtKB-KW"/>
</dbReference>
<dbReference type="GO" id="GO:0004719">
    <property type="term" value="F:protein-L-isoaspartate (D-aspartate) O-methyltransferase activity"/>
    <property type="evidence" value="ECO:0007669"/>
    <property type="project" value="UniProtKB-UniRule"/>
</dbReference>
<keyword evidence="4 7" id="KW-0489">Methyltransferase</keyword>
<comment type="catalytic activity">
    <reaction evidence="7">
        <text>[protein]-L-isoaspartate + S-adenosyl-L-methionine = [protein]-L-isoaspartate alpha-methyl ester + S-adenosyl-L-homocysteine</text>
        <dbReference type="Rhea" id="RHEA:12705"/>
        <dbReference type="Rhea" id="RHEA-COMP:12143"/>
        <dbReference type="Rhea" id="RHEA-COMP:12144"/>
        <dbReference type="ChEBI" id="CHEBI:57856"/>
        <dbReference type="ChEBI" id="CHEBI:59789"/>
        <dbReference type="ChEBI" id="CHEBI:90596"/>
        <dbReference type="ChEBI" id="CHEBI:90598"/>
        <dbReference type="EC" id="2.1.1.77"/>
    </reaction>
</comment>
<dbReference type="FunFam" id="3.40.50.150:FF:000010">
    <property type="entry name" value="Protein-L-isoaspartate O-methyltransferase"/>
    <property type="match status" value="1"/>
</dbReference>
<dbReference type="NCBIfam" id="NF001453">
    <property type="entry name" value="PRK00312.1"/>
    <property type="match status" value="1"/>
</dbReference>
<comment type="caution">
    <text evidence="8">The sequence shown here is derived from an EMBL/GenBank/DDBJ whole genome shotgun (WGS) entry which is preliminary data.</text>
</comment>
<feature type="active site" evidence="7">
    <location>
        <position position="60"/>
    </location>
</feature>
<accession>A0A6N4DYQ6</accession>
<dbReference type="AlphaFoldDB" id="A0A6N4DYQ6"/>
<gene>
    <name evidence="7 8" type="primary">pcm</name>
    <name evidence="8" type="ORF">C3L24_06565</name>
</gene>
<dbReference type="EMBL" id="PQCO01000185">
    <property type="protein sequence ID" value="PUE02205.1"/>
    <property type="molecule type" value="Genomic_DNA"/>
</dbReference>
<dbReference type="HAMAP" id="MF_00090">
    <property type="entry name" value="PIMT"/>
    <property type="match status" value="1"/>
</dbReference>
<evidence type="ECO:0000256" key="1">
    <source>
        <dbReference type="ARBA" id="ARBA00004496"/>
    </source>
</evidence>
<proteinExistence type="inferred from homology"/>
<reference evidence="8 9" key="1">
    <citation type="submission" date="2018-01" db="EMBL/GenBank/DDBJ databases">
        <title>Novel co-symbiosis in the lucinid bivalve Phacoides pectinatus.</title>
        <authorList>
            <person name="Lim S.J."/>
            <person name="Davis B.G."/>
            <person name="Gill D.E."/>
            <person name="Engel A.S."/>
            <person name="Anderson L.C."/>
            <person name="Campbell B.J."/>
        </authorList>
    </citation>
    <scope>NUCLEOTIDE SEQUENCE [LARGE SCALE GENOMIC DNA]</scope>
    <source>
        <strain evidence="8">N3_P5</strain>
    </source>
</reference>
<dbReference type="PANTHER" id="PTHR11579:SF0">
    <property type="entry name" value="PROTEIN-L-ISOASPARTATE(D-ASPARTATE) O-METHYLTRANSFERASE"/>
    <property type="match status" value="1"/>
</dbReference>
<dbReference type="CDD" id="cd02440">
    <property type="entry name" value="AdoMet_MTases"/>
    <property type="match status" value="1"/>
</dbReference>
<keyword evidence="5 7" id="KW-0808">Transferase</keyword>
<comment type="similarity">
    <text evidence="2 7">Belongs to the methyltransferase superfamily. L-isoaspartyl/D-aspartyl protein methyltransferase family.</text>
</comment>
<dbReference type="EC" id="2.1.1.77" evidence="7"/>
<evidence type="ECO:0000313" key="8">
    <source>
        <dbReference type="EMBL" id="PUE02205.1"/>
    </source>
</evidence>
<organism evidence="8 9">
    <name type="scientific">Candidatus Sedimenticola endophacoides</name>
    <dbReference type="NCBI Taxonomy" id="2548426"/>
    <lineage>
        <taxon>Bacteria</taxon>
        <taxon>Pseudomonadati</taxon>
        <taxon>Pseudomonadota</taxon>
        <taxon>Gammaproteobacteria</taxon>
        <taxon>Chromatiales</taxon>
        <taxon>Sedimenticolaceae</taxon>
        <taxon>Sedimenticola</taxon>
    </lineage>
</organism>
<evidence type="ECO:0000256" key="6">
    <source>
        <dbReference type="ARBA" id="ARBA00022691"/>
    </source>
</evidence>
<evidence type="ECO:0000256" key="7">
    <source>
        <dbReference type="HAMAP-Rule" id="MF_00090"/>
    </source>
</evidence>
<dbReference type="PROSITE" id="PS01279">
    <property type="entry name" value="PCMT"/>
    <property type="match status" value="1"/>
</dbReference>
<sequence>MTSARTRERLIDRLREEGIASRQVLEAIRNTPRHIFVDEALASRAYENTALPIGHNQTISQPYIVARMTELLLERGPQETVLEIGTGSGYQTAILSRLVKRVYSVERIAPLQQQARRRFQELGLRNIRLRHSDGGMGLPEYAPFDGILVTAAPEGIPRVLVEQLRPGGVMVLPVGSRQEQALVRVTRTEGGYGKEILEPVIFVPLLGGVR</sequence>
<dbReference type="InterPro" id="IPR000682">
    <property type="entry name" value="PCMT"/>
</dbReference>
<evidence type="ECO:0000256" key="5">
    <source>
        <dbReference type="ARBA" id="ARBA00022679"/>
    </source>
</evidence>
<keyword evidence="6 7" id="KW-0949">S-adenosyl-L-methionine</keyword>
<dbReference type="PANTHER" id="PTHR11579">
    <property type="entry name" value="PROTEIN-L-ISOASPARTATE O-METHYLTRANSFERASE"/>
    <property type="match status" value="1"/>
</dbReference>
<dbReference type="GO" id="GO:0030091">
    <property type="term" value="P:protein repair"/>
    <property type="evidence" value="ECO:0007669"/>
    <property type="project" value="UniProtKB-UniRule"/>
</dbReference>
<evidence type="ECO:0000313" key="9">
    <source>
        <dbReference type="Proteomes" id="UP000250928"/>
    </source>
</evidence>
<dbReference type="SUPFAM" id="SSF53335">
    <property type="entry name" value="S-adenosyl-L-methionine-dependent methyltransferases"/>
    <property type="match status" value="1"/>
</dbReference>
<dbReference type="Proteomes" id="UP000250928">
    <property type="component" value="Unassembled WGS sequence"/>
</dbReference>
<dbReference type="GO" id="GO:0005737">
    <property type="term" value="C:cytoplasm"/>
    <property type="evidence" value="ECO:0007669"/>
    <property type="project" value="UniProtKB-SubCell"/>
</dbReference>
<evidence type="ECO:0000256" key="3">
    <source>
        <dbReference type="ARBA" id="ARBA00022490"/>
    </source>
</evidence>
<dbReference type="NCBIfam" id="TIGR00080">
    <property type="entry name" value="pimt"/>
    <property type="match status" value="1"/>
</dbReference>